<evidence type="ECO:0000256" key="1">
    <source>
        <dbReference type="SAM" id="MobiDB-lite"/>
    </source>
</evidence>
<protein>
    <recommendedName>
        <fullName evidence="4">SMP domain-containing protein</fullName>
    </recommendedName>
</protein>
<dbReference type="Proteomes" id="UP001589894">
    <property type="component" value="Unassembled WGS sequence"/>
</dbReference>
<organism evidence="2 3">
    <name type="scientific">Plantactinospora siamensis</name>
    <dbReference type="NCBI Taxonomy" id="555372"/>
    <lineage>
        <taxon>Bacteria</taxon>
        <taxon>Bacillati</taxon>
        <taxon>Actinomycetota</taxon>
        <taxon>Actinomycetes</taxon>
        <taxon>Micromonosporales</taxon>
        <taxon>Micromonosporaceae</taxon>
        <taxon>Plantactinospora</taxon>
    </lineage>
</organism>
<feature type="compositionally biased region" description="Polar residues" evidence="1">
    <location>
        <begin position="69"/>
        <end position="85"/>
    </location>
</feature>
<gene>
    <name evidence="2" type="ORF">ACFFHU_00195</name>
</gene>
<name>A0ABV6NPB2_9ACTN</name>
<evidence type="ECO:0008006" key="4">
    <source>
        <dbReference type="Google" id="ProtNLM"/>
    </source>
</evidence>
<feature type="compositionally biased region" description="Polar residues" evidence="1">
    <location>
        <begin position="19"/>
        <end position="28"/>
    </location>
</feature>
<dbReference type="EMBL" id="JBHLUE010000001">
    <property type="protein sequence ID" value="MFC0562603.1"/>
    <property type="molecule type" value="Genomic_DNA"/>
</dbReference>
<feature type="compositionally biased region" description="Basic and acidic residues" evidence="1">
    <location>
        <begin position="1"/>
        <end position="10"/>
    </location>
</feature>
<feature type="region of interest" description="Disordered" evidence="1">
    <location>
        <begin position="61"/>
        <end position="111"/>
    </location>
</feature>
<sequence length="111" mass="11153">MADMRYDTDQLRQGGRISRQASDQAGTAGTIVTGTLVSARAFGDVGPAGALANVLEQAKADHAKGAQTAAGNTDVSGQRADTTANAGDDLTRTTTVAAQSGVSRQVADGMS</sequence>
<evidence type="ECO:0000313" key="3">
    <source>
        <dbReference type="Proteomes" id="UP001589894"/>
    </source>
</evidence>
<evidence type="ECO:0000313" key="2">
    <source>
        <dbReference type="EMBL" id="MFC0562603.1"/>
    </source>
</evidence>
<reference evidence="2 3" key="1">
    <citation type="submission" date="2024-09" db="EMBL/GenBank/DDBJ databases">
        <authorList>
            <person name="Sun Q."/>
            <person name="Mori K."/>
        </authorList>
    </citation>
    <scope>NUCLEOTIDE SEQUENCE [LARGE SCALE GENOMIC DNA]</scope>
    <source>
        <strain evidence="2 3">TBRC 2205</strain>
    </source>
</reference>
<dbReference type="RefSeq" id="WP_377334396.1">
    <property type="nucleotide sequence ID" value="NZ_JBHLUE010000001.1"/>
</dbReference>
<keyword evidence="3" id="KW-1185">Reference proteome</keyword>
<comment type="caution">
    <text evidence="2">The sequence shown here is derived from an EMBL/GenBank/DDBJ whole genome shotgun (WGS) entry which is preliminary data.</text>
</comment>
<accession>A0ABV6NPB2</accession>
<proteinExistence type="predicted"/>
<feature type="region of interest" description="Disordered" evidence="1">
    <location>
        <begin position="1"/>
        <end position="28"/>
    </location>
</feature>
<feature type="compositionally biased region" description="Polar residues" evidence="1">
    <location>
        <begin position="92"/>
        <end position="103"/>
    </location>
</feature>